<organism evidence="1 2">
    <name type="scientific">Alicyclobacillus tolerans</name>
    <dbReference type="NCBI Taxonomy" id="90970"/>
    <lineage>
        <taxon>Bacteria</taxon>
        <taxon>Bacillati</taxon>
        <taxon>Bacillota</taxon>
        <taxon>Bacilli</taxon>
        <taxon>Bacillales</taxon>
        <taxon>Alicyclobacillaceae</taxon>
        <taxon>Alicyclobacillus</taxon>
    </lineage>
</organism>
<gene>
    <name evidence="1" type="ORF">SAMN05443507_11548</name>
</gene>
<dbReference type="InterPro" id="IPR025984">
    <property type="entry name" value="DCTPP"/>
</dbReference>
<dbReference type="Proteomes" id="UP000184016">
    <property type="component" value="Unassembled WGS sequence"/>
</dbReference>
<dbReference type="Pfam" id="PF12643">
    <property type="entry name" value="MazG-like"/>
    <property type="match status" value="1"/>
</dbReference>
<dbReference type="GO" id="GO:0047429">
    <property type="term" value="F:nucleoside triphosphate diphosphatase activity"/>
    <property type="evidence" value="ECO:0007669"/>
    <property type="project" value="InterPro"/>
</dbReference>
<evidence type="ECO:0000313" key="1">
    <source>
        <dbReference type="EMBL" id="SHK51034.1"/>
    </source>
</evidence>
<keyword evidence="2" id="KW-1185">Reference proteome</keyword>
<proteinExistence type="predicted"/>
<name>A0A1M6T236_9BACL</name>
<dbReference type="STRING" id="1830138.SAMN05443507_11548"/>
<reference evidence="2" key="1">
    <citation type="submission" date="2016-11" db="EMBL/GenBank/DDBJ databases">
        <authorList>
            <person name="Varghese N."/>
            <person name="Submissions S."/>
        </authorList>
    </citation>
    <scope>NUCLEOTIDE SEQUENCE [LARGE SCALE GENOMIC DNA]</scope>
    <source>
        <strain evidence="2">USBA-503</strain>
    </source>
</reference>
<sequence>MRIEGEIEVSHTDPQIQIARRLRVLESLRIGLITDVAETFKSIHLGEERELTRSLGALIASAYLLGRQMGIAPAVIEQEVLEALSVYSLDDEALQEDSATVRRYLDHRA</sequence>
<accession>A0A1M6T236</accession>
<dbReference type="AlphaFoldDB" id="A0A1M6T236"/>
<protein>
    <submittedName>
        <fullName evidence="1">MazG-like family protein</fullName>
    </submittedName>
</protein>
<dbReference type="EMBL" id="FRAF01000015">
    <property type="protein sequence ID" value="SHK51034.1"/>
    <property type="molecule type" value="Genomic_DNA"/>
</dbReference>
<evidence type="ECO:0000313" key="2">
    <source>
        <dbReference type="Proteomes" id="UP000184016"/>
    </source>
</evidence>
<dbReference type="GO" id="GO:0009143">
    <property type="term" value="P:nucleoside triphosphate catabolic process"/>
    <property type="evidence" value="ECO:0007669"/>
    <property type="project" value="InterPro"/>
</dbReference>